<protein>
    <submittedName>
        <fullName evidence="2">Uncharacterized protein</fullName>
    </submittedName>
</protein>
<dbReference type="EMBL" id="HBGE01117857">
    <property type="protein sequence ID" value="CAD9193552.1"/>
    <property type="molecule type" value="Transcribed_RNA"/>
</dbReference>
<evidence type="ECO:0000256" key="1">
    <source>
        <dbReference type="SAM" id="MobiDB-lite"/>
    </source>
</evidence>
<feature type="compositionally biased region" description="Basic residues" evidence="1">
    <location>
        <begin position="321"/>
        <end position="331"/>
    </location>
</feature>
<dbReference type="AlphaFoldDB" id="A0A7S1SFL2"/>
<reference evidence="2" key="1">
    <citation type="submission" date="2021-01" db="EMBL/GenBank/DDBJ databases">
        <authorList>
            <person name="Corre E."/>
            <person name="Pelletier E."/>
            <person name="Niang G."/>
            <person name="Scheremetjew M."/>
            <person name="Finn R."/>
            <person name="Kale V."/>
            <person name="Holt S."/>
            <person name="Cochrane G."/>
            <person name="Meng A."/>
            <person name="Brown T."/>
            <person name="Cohen L."/>
        </authorList>
    </citation>
    <scope>NUCLEOTIDE SEQUENCE</scope>
    <source>
        <strain evidence="2">OF101</strain>
    </source>
</reference>
<feature type="region of interest" description="Disordered" evidence="1">
    <location>
        <begin position="85"/>
        <end position="119"/>
    </location>
</feature>
<evidence type="ECO:0000313" key="2">
    <source>
        <dbReference type="EMBL" id="CAD9193552.1"/>
    </source>
</evidence>
<feature type="compositionally biased region" description="Basic and acidic residues" evidence="1">
    <location>
        <begin position="16"/>
        <end position="25"/>
    </location>
</feature>
<name>A0A7S1SFL2_ALECA</name>
<proteinExistence type="predicted"/>
<gene>
    <name evidence="2" type="ORF">ACAT0790_LOCUS70329</name>
</gene>
<sequence length="331" mass="35822">MRGAEGRQGRGGPQQRDGRHGDGGHNRPSVEATFSSAAWVPAKREYGLLHLLMCRAAIAEELAKPKPTSRLKSLDVRLCSPMLQPVKKEPPPLSDIEDSDSDASYISEGDPPEPSELVSWGKGQRGAWWRVRGSLREDLVVRGGVSLFSTELRRTAPGEMLQQKGAPRVLTGGRAQGCIRMPIQPHGWVTADASRAGGPQYLIRAHAPRWRAIYQSPTGEGDVLVRSGLELDSQAVLMLHFGDIVEQAGPAQTQPDGIVRMPITAPQSRRGDSREDEDTLITKVSGWVTVDASAAGGPVFLKLVPDTTVESPINNNNNTTKARRARNPTTG</sequence>
<organism evidence="2">
    <name type="scientific">Alexandrium catenella</name>
    <name type="common">Red tide dinoflagellate</name>
    <name type="synonym">Gonyaulax catenella</name>
    <dbReference type="NCBI Taxonomy" id="2925"/>
    <lineage>
        <taxon>Eukaryota</taxon>
        <taxon>Sar</taxon>
        <taxon>Alveolata</taxon>
        <taxon>Dinophyceae</taxon>
        <taxon>Gonyaulacales</taxon>
        <taxon>Pyrocystaceae</taxon>
        <taxon>Alexandrium</taxon>
    </lineage>
</organism>
<accession>A0A7S1SFL2</accession>
<feature type="region of interest" description="Disordered" evidence="1">
    <location>
        <begin position="1"/>
        <end position="30"/>
    </location>
</feature>
<feature type="region of interest" description="Disordered" evidence="1">
    <location>
        <begin position="309"/>
        <end position="331"/>
    </location>
</feature>